<accession>A0AAV4RHU5</accession>
<dbReference type="EMBL" id="BPLR01008025">
    <property type="protein sequence ID" value="GIY21493.1"/>
    <property type="molecule type" value="Genomic_DNA"/>
</dbReference>
<protein>
    <submittedName>
        <fullName evidence="1">Uncharacterized protein</fullName>
    </submittedName>
</protein>
<comment type="caution">
    <text evidence="1">The sequence shown here is derived from an EMBL/GenBank/DDBJ whole genome shotgun (WGS) entry which is preliminary data.</text>
</comment>
<evidence type="ECO:0000313" key="1">
    <source>
        <dbReference type="EMBL" id="GIY21493.1"/>
    </source>
</evidence>
<gene>
    <name evidence="1" type="ORF">CEXT_643401</name>
</gene>
<evidence type="ECO:0000313" key="2">
    <source>
        <dbReference type="Proteomes" id="UP001054945"/>
    </source>
</evidence>
<organism evidence="1 2">
    <name type="scientific">Caerostris extrusa</name>
    <name type="common">Bark spider</name>
    <name type="synonym">Caerostris bankana</name>
    <dbReference type="NCBI Taxonomy" id="172846"/>
    <lineage>
        <taxon>Eukaryota</taxon>
        <taxon>Metazoa</taxon>
        <taxon>Ecdysozoa</taxon>
        <taxon>Arthropoda</taxon>
        <taxon>Chelicerata</taxon>
        <taxon>Arachnida</taxon>
        <taxon>Araneae</taxon>
        <taxon>Araneomorphae</taxon>
        <taxon>Entelegynae</taxon>
        <taxon>Araneoidea</taxon>
        <taxon>Araneidae</taxon>
        <taxon>Caerostris</taxon>
    </lineage>
</organism>
<sequence length="82" mass="8643">MAKCQPPLPPVFLLDIQNMGSEASLALSSSARSQRCRDVVAVRNARSEASWLVETATDAPVHANDSALQSSRPLAPASLLVA</sequence>
<name>A0AAV4RHU5_CAEEX</name>
<keyword evidence="2" id="KW-1185">Reference proteome</keyword>
<dbReference type="Proteomes" id="UP001054945">
    <property type="component" value="Unassembled WGS sequence"/>
</dbReference>
<proteinExistence type="predicted"/>
<reference evidence="1 2" key="1">
    <citation type="submission" date="2021-06" db="EMBL/GenBank/DDBJ databases">
        <title>Caerostris extrusa draft genome.</title>
        <authorList>
            <person name="Kono N."/>
            <person name="Arakawa K."/>
        </authorList>
    </citation>
    <scope>NUCLEOTIDE SEQUENCE [LARGE SCALE GENOMIC DNA]</scope>
</reference>
<dbReference type="AlphaFoldDB" id="A0AAV4RHU5"/>